<dbReference type="PROSITE" id="PS00639">
    <property type="entry name" value="THIOL_PROTEASE_HIS"/>
    <property type="match status" value="1"/>
</dbReference>
<accession>A0AAV7YFZ5</accession>
<evidence type="ECO:0000256" key="4">
    <source>
        <dbReference type="SAM" id="Phobius"/>
    </source>
</evidence>
<dbReference type="Pfam" id="PF00112">
    <property type="entry name" value="Peptidase_C1"/>
    <property type="match status" value="1"/>
</dbReference>
<dbReference type="Gene3D" id="3.90.70.10">
    <property type="entry name" value="Cysteine proteinases"/>
    <property type="match status" value="1"/>
</dbReference>
<gene>
    <name evidence="8" type="ORF">M0812_24125</name>
</gene>
<dbReference type="AlphaFoldDB" id="A0AAV7YFZ5"/>
<evidence type="ECO:0000259" key="6">
    <source>
        <dbReference type="SMART" id="SM00645"/>
    </source>
</evidence>
<evidence type="ECO:0000256" key="3">
    <source>
        <dbReference type="SAM" id="MobiDB-lite"/>
    </source>
</evidence>
<dbReference type="PROSITE" id="PS00640">
    <property type="entry name" value="THIOL_PROTEASE_ASN"/>
    <property type="match status" value="1"/>
</dbReference>
<keyword evidence="2" id="KW-1015">Disulfide bond</keyword>
<dbReference type="InterPro" id="IPR038765">
    <property type="entry name" value="Papain-like_cys_pep_sf"/>
</dbReference>
<dbReference type="SMART" id="SM00645">
    <property type="entry name" value="Pept_C1"/>
    <property type="match status" value="1"/>
</dbReference>
<dbReference type="GO" id="GO:0008234">
    <property type="term" value="F:cysteine-type peptidase activity"/>
    <property type="evidence" value="ECO:0007669"/>
    <property type="project" value="InterPro"/>
</dbReference>
<proteinExistence type="inferred from homology"/>
<comment type="similarity">
    <text evidence="1">Belongs to the peptidase C1 family.</text>
</comment>
<dbReference type="InterPro" id="IPR013128">
    <property type="entry name" value="Peptidase_C1A"/>
</dbReference>
<dbReference type="SUPFAM" id="SSF54001">
    <property type="entry name" value="Cysteine proteinases"/>
    <property type="match status" value="1"/>
</dbReference>
<evidence type="ECO:0000259" key="7">
    <source>
        <dbReference type="SMART" id="SM00848"/>
    </source>
</evidence>
<dbReference type="PANTHER" id="PTHR12411">
    <property type="entry name" value="CYSTEINE PROTEASE FAMILY C1-RELATED"/>
    <property type="match status" value="1"/>
</dbReference>
<evidence type="ECO:0000313" key="9">
    <source>
        <dbReference type="Proteomes" id="UP001146793"/>
    </source>
</evidence>
<dbReference type="InterPro" id="IPR000668">
    <property type="entry name" value="Peptidase_C1A_C"/>
</dbReference>
<protein>
    <submittedName>
        <fullName evidence="8">Cathepsin l1</fullName>
    </submittedName>
</protein>
<feature type="signal peptide" evidence="5">
    <location>
        <begin position="1"/>
        <end position="15"/>
    </location>
</feature>
<dbReference type="PROSITE" id="PS00139">
    <property type="entry name" value="THIOL_PROTEASE_CYS"/>
    <property type="match status" value="1"/>
</dbReference>
<dbReference type="EMBL" id="JANTQA010000057">
    <property type="protein sequence ID" value="KAJ3428791.1"/>
    <property type="molecule type" value="Genomic_DNA"/>
</dbReference>
<feature type="compositionally biased region" description="Basic and acidic residues" evidence="3">
    <location>
        <begin position="460"/>
        <end position="469"/>
    </location>
</feature>
<dbReference type="InterPro" id="IPR013201">
    <property type="entry name" value="Prot_inhib_I29"/>
</dbReference>
<dbReference type="SMART" id="SM00848">
    <property type="entry name" value="Inhibitor_I29"/>
    <property type="match status" value="1"/>
</dbReference>
<keyword evidence="4" id="KW-1133">Transmembrane helix</keyword>
<evidence type="ECO:0000256" key="1">
    <source>
        <dbReference type="ARBA" id="ARBA00008455"/>
    </source>
</evidence>
<evidence type="ECO:0000256" key="2">
    <source>
        <dbReference type="ARBA" id="ARBA00023157"/>
    </source>
</evidence>
<dbReference type="Proteomes" id="UP001146793">
    <property type="component" value="Unassembled WGS sequence"/>
</dbReference>
<comment type="caution">
    <text evidence="8">The sequence shown here is derived from an EMBL/GenBank/DDBJ whole genome shotgun (WGS) entry which is preliminary data.</text>
</comment>
<organism evidence="8 9">
    <name type="scientific">Anaeramoeba flamelloides</name>
    <dbReference type="NCBI Taxonomy" id="1746091"/>
    <lineage>
        <taxon>Eukaryota</taxon>
        <taxon>Metamonada</taxon>
        <taxon>Anaeramoebidae</taxon>
        <taxon>Anaeramoeba</taxon>
    </lineage>
</organism>
<feature type="domain" description="Peptidase C1A papain C-terminal" evidence="6">
    <location>
        <begin position="112"/>
        <end position="328"/>
    </location>
</feature>
<keyword evidence="5" id="KW-0732">Signal</keyword>
<dbReference type="InterPro" id="IPR025661">
    <property type="entry name" value="Pept_asp_AS"/>
</dbReference>
<keyword evidence="4" id="KW-0812">Transmembrane</keyword>
<dbReference type="Pfam" id="PF08246">
    <property type="entry name" value="Inhibitor_I29"/>
    <property type="match status" value="1"/>
</dbReference>
<feature type="region of interest" description="Disordered" evidence="3">
    <location>
        <begin position="436"/>
        <end position="469"/>
    </location>
</feature>
<dbReference type="InterPro" id="IPR039417">
    <property type="entry name" value="Peptidase_C1A_papain-like"/>
</dbReference>
<dbReference type="InterPro" id="IPR025660">
    <property type="entry name" value="Pept_his_AS"/>
</dbReference>
<keyword evidence="4" id="KW-0472">Membrane</keyword>
<reference evidence="8" key="1">
    <citation type="submission" date="2022-08" db="EMBL/GenBank/DDBJ databases">
        <title>Novel sulphate-reducing endosymbionts in the free-living metamonad Anaeramoeba.</title>
        <authorList>
            <person name="Jerlstrom-Hultqvist J."/>
            <person name="Cepicka I."/>
            <person name="Gallot-Lavallee L."/>
            <person name="Salas-Leiva D."/>
            <person name="Curtis B.A."/>
            <person name="Zahonova K."/>
            <person name="Pipaliya S."/>
            <person name="Dacks J."/>
            <person name="Roger A.J."/>
        </authorList>
    </citation>
    <scope>NUCLEOTIDE SEQUENCE</scope>
    <source>
        <strain evidence="8">Busselton2</strain>
    </source>
</reference>
<feature type="compositionally biased region" description="Acidic residues" evidence="3">
    <location>
        <begin position="445"/>
        <end position="459"/>
    </location>
</feature>
<dbReference type="CDD" id="cd02248">
    <property type="entry name" value="Peptidase_C1A"/>
    <property type="match status" value="1"/>
</dbReference>
<feature type="transmembrane region" description="Helical" evidence="4">
    <location>
        <begin position="475"/>
        <end position="499"/>
    </location>
</feature>
<feature type="chain" id="PRO_5043417628" evidence="5">
    <location>
        <begin position="16"/>
        <end position="520"/>
    </location>
</feature>
<dbReference type="GO" id="GO:0006508">
    <property type="term" value="P:proteolysis"/>
    <property type="evidence" value="ECO:0007669"/>
    <property type="project" value="InterPro"/>
</dbReference>
<evidence type="ECO:0000256" key="5">
    <source>
        <dbReference type="SAM" id="SignalP"/>
    </source>
</evidence>
<dbReference type="PRINTS" id="PR00705">
    <property type="entry name" value="PAPAIN"/>
</dbReference>
<sequence>MKIFIILLLLSIAFAEPRHENEWSSFKENFNKNYDASEEAFRKEIFLKKLSFIEEHNANPNEPTFLKINQFSDLTWEEFEDRYLDTNLQEYLDNLPINDQEQEIKDDSDDTAPATLDLRLTHCTDIKSQGGCGSCWAFGSVGMFESALYHNHGVLADLSEQQILDCSYEESQPTKDGCQGGWYDRPIYYLSDKRGAALMQSYPYTAKDGACNTQKVEVFHLNEEETASNYSPKEVEDTKLRLSRYGVLGVALQVDSIFNSYGGKSVYYSAGCGGTVNHAVNIVGYGTKGAENYWIIKNSWARSWGDNGYMYMAMGVTSYQGTTYTYGMCNIRKHQYVMTKETKYNNNFISSLSAPNLDIVLGEGSFNFTWDAVSTATEYRIKYWTDPLDSTDLYLDAATCCVDKTCLKTVYEEAPSNAYIRAIRLSDDRKIYSKYKSHDDNSLDSNDDQDDGDQDDEKDDEKSSKDDSSMSKTQIMTLSIGIIAGIFAIILATLIVISYKKNGSISMMLFSWKIQAKSKF</sequence>
<name>A0AAV7YFZ5_9EUKA</name>
<evidence type="ECO:0000313" key="8">
    <source>
        <dbReference type="EMBL" id="KAJ3428791.1"/>
    </source>
</evidence>
<feature type="domain" description="Cathepsin propeptide inhibitor" evidence="7">
    <location>
        <begin position="23"/>
        <end position="79"/>
    </location>
</feature>
<dbReference type="InterPro" id="IPR000169">
    <property type="entry name" value="Pept_cys_AS"/>
</dbReference>